<reference evidence="2 3" key="1">
    <citation type="submission" date="2022-09" db="EMBL/GenBank/DDBJ databases">
        <authorList>
            <person name="Palmer J.M."/>
        </authorList>
    </citation>
    <scope>NUCLEOTIDE SEQUENCE [LARGE SCALE GENOMIC DNA]</scope>
    <source>
        <strain evidence="2 3">DSM 7382</strain>
    </source>
</reference>
<dbReference type="Proteomes" id="UP001385951">
    <property type="component" value="Unassembled WGS sequence"/>
</dbReference>
<feature type="transmembrane region" description="Helical" evidence="1">
    <location>
        <begin position="460"/>
        <end position="478"/>
    </location>
</feature>
<keyword evidence="1" id="KW-0812">Transmembrane</keyword>
<gene>
    <name evidence="2" type="ORF">QCA50_001761</name>
</gene>
<protein>
    <submittedName>
        <fullName evidence="2">Uncharacterized protein</fullName>
    </submittedName>
</protein>
<feature type="transmembrane region" description="Helical" evidence="1">
    <location>
        <begin position="214"/>
        <end position="235"/>
    </location>
</feature>
<sequence length="513" mass="57442">MSDTNGTTQNTLPDERTPLILTNHNSSHHIQNAGVPEPWVDTFVTQLRAQDLSNAQSLRAEYSCPESITVATSRTAFTLIVLMLLHEVLSTPKRKDAFGNLGERWTQEERDHERLEIVNKEIMDCWNVFLQTEPSTPEVEHVLWISFPLNQTSQRIRLVDLLASKNVPEELLTHPVVLLSLTRTWKLGPTAREDSPTVFGRVSQRMKSLSTPRVLHLLDWLIRTAVLALLIWYIFSPPTVPLEEDANSPSPGVREILMMVYSFSEICRAKQSSSIAATIVFVSLASRLPSVPLPSDIAFSGLLIALTLYALQLHVPAHPSPVFLLPVEEILPLSTLVQHGMSRIFLPVTTFFLPSILMFLFLLSMSMSGGLPTIPFLAEYSGASPLETRSAFVFIMVVLLGIMIFSLIMLILVYPFHSPTNSLSTWDQYSVPIGLDARRAFVRVVIAYSGRKTFPPPLNLLYLLIAALKAVFRVVGVVRPLVWFDKLQDLLWNVLVLPLALVVSGFFCWGLLV</sequence>
<accession>A0AAW0GMZ4</accession>
<name>A0AAW0GMZ4_9APHY</name>
<evidence type="ECO:0000313" key="2">
    <source>
        <dbReference type="EMBL" id="KAK7694575.1"/>
    </source>
</evidence>
<feature type="transmembrane region" description="Helical" evidence="1">
    <location>
        <begin position="391"/>
        <end position="414"/>
    </location>
</feature>
<feature type="transmembrane region" description="Helical" evidence="1">
    <location>
        <begin position="344"/>
        <end position="371"/>
    </location>
</feature>
<evidence type="ECO:0000256" key="1">
    <source>
        <dbReference type="SAM" id="Phobius"/>
    </source>
</evidence>
<keyword evidence="3" id="KW-1185">Reference proteome</keyword>
<organism evidence="2 3">
    <name type="scientific">Cerrena zonata</name>
    <dbReference type="NCBI Taxonomy" id="2478898"/>
    <lineage>
        <taxon>Eukaryota</taxon>
        <taxon>Fungi</taxon>
        <taxon>Dikarya</taxon>
        <taxon>Basidiomycota</taxon>
        <taxon>Agaricomycotina</taxon>
        <taxon>Agaricomycetes</taxon>
        <taxon>Polyporales</taxon>
        <taxon>Cerrenaceae</taxon>
        <taxon>Cerrena</taxon>
    </lineage>
</organism>
<keyword evidence="1" id="KW-0472">Membrane</keyword>
<dbReference type="AlphaFoldDB" id="A0AAW0GMZ4"/>
<comment type="caution">
    <text evidence="2">The sequence shown here is derived from an EMBL/GenBank/DDBJ whole genome shotgun (WGS) entry which is preliminary data.</text>
</comment>
<proteinExistence type="predicted"/>
<dbReference type="EMBL" id="JASBNA010000002">
    <property type="protein sequence ID" value="KAK7694575.1"/>
    <property type="molecule type" value="Genomic_DNA"/>
</dbReference>
<feature type="transmembrane region" description="Helical" evidence="1">
    <location>
        <begin position="490"/>
        <end position="512"/>
    </location>
</feature>
<keyword evidence="1" id="KW-1133">Transmembrane helix</keyword>
<evidence type="ECO:0000313" key="3">
    <source>
        <dbReference type="Proteomes" id="UP001385951"/>
    </source>
</evidence>